<evidence type="ECO:0000313" key="1">
    <source>
        <dbReference type="EMBL" id="ELS57483.1"/>
    </source>
</evidence>
<sequence>MAAPCRHLSFRRYGPDKGISSCCPVKCGGRNSSVRAPGPPHWGGRGPLTPIRHISGAAIRDARSCRASGPVRRVMPAVSTVPCGRPGPPDRP</sequence>
<comment type="caution">
    <text evidence="1">The sequence shown here is derived from an EMBL/GenBank/DDBJ whole genome shotgun (WGS) entry which is preliminary data.</text>
</comment>
<gene>
    <name evidence="1" type="ORF">STVIR_1559</name>
</gene>
<proteinExistence type="predicted"/>
<evidence type="ECO:0000313" key="2">
    <source>
        <dbReference type="Proteomes" id="UP000011205"/>
    </source>
</evidence>
<dbReference type="EMBL" id="AMLP01000054">
    <property type="protein sequence ID" value="ELS57483.1"/>
    <property type="molecule type" value="Genomic_DNA"/>
</dbReference>
<organism evidence="1 2">
    <name type="scientific">Streptomyces viridochromogenes Tue57</name>
    <dbReference type="NCBI Taxonomy" id="1160705"/>
    <lineage>
        <taxon>Bacteria</taxon>
        <taxon>Bacillati</taxon>
        <taxon>Actinomycetota</taxon>
        <taxon>Actinomycetes</taxon>
        <taxon>Kitasatosporales</taxon>
        <taxon>Streptomycetaceae</taxon>
        <taxon>Streptomyces</taxon>
    </lineage>
</organism>
<reference evidence="1 2" key="1">
    <citation type="journal article" date="2013" name="Genome Announc.">
        <title>Draft Genome Sequence of Streptomyces viridochromogenes Strain Tu57, Producer of Avilamycin.</title>
        <authorList>
            <person name="Gruning B.A."/>
            <person name="Erxleben A."/>
            <person name="Hahnlein A."/>
            <person name="Gunther S."/>
        </authorList>
    </citation>
    <scope>NUCLEOTIDE SEQUENCE [LARGE SCALE GENOMIC DNA]</scope>
    <source>
        <strain evidence="1 2">Tue57</strain>
    </source>
</reference>
<name>L8PN55_STRVR</name>
<protein>
    <submittedName>
        <fullName evidence="1">Uncharacterized protein</fullName>
    </submittedName>
</protein>
<dbReference type="AlphaFoldDB" id="L8PN55"/>
<accession>L8PN55</accession>
<dbReference type="PATRIC" id="fig|1160705.3.peg.1554"/>
<dbReference type="Proteomes" id="UP000011205">
    <property type="component" value="Unassembled WGS sequence"/>
</dbReference>